<comment type="caution">
    <text evidence="1">The sequence shown here is derived from an EMBL/GenBank/DDBJ whole genome shotgun (WGS) entry which is preliminary data.</text>
</comment>
<dbReference type="Proteomes" id="UP000812961">
    <property type="component" value="Unassembled WGS sequence"/>
</dbReference>
<reference evidence="1 2" key="1">
    <citation type="submission" date="2021-08" db="EMBL/GenBank/DDBJ databases">
        <title>The genome sequence of Chitinophaga sp. B61.</title>
        <authorList>
            <person name="Zhang X."/>
        </authorList>
    </citation>
    <scope>NUCLEOTIDE SEQUENCE [LARGE SCALE GENOMIC DNA]</scope>
    <source>
        <strain evidence="1 2">B61</strain>
    </source>
</reference>
<evidence type="ECO:0000313" key="1">
    <source>
        <dbReference type="EMBL" id="MBW8684148.1"/>
    </source>
</evidence>
<sequence length="170" mass="19661">MKLDVNFNSLLPFKQSEKIPASFEHFLSSEKPPLYYDTPQCSVLIQQMHLFERSFWYTVVNAADDNLLLRFDVSPGLQKLLIYSIRNDNEIMFLHQDIGIDIAENDYCYLGGGFQSRDLRVLVSKGNYQLLAFPFSAEQDDYESMKSADTFTFINKFLFALGLLNTEARK</sequence>
<evidence type="ECO:0000313" key="2">
    <source>
        <dbReference type="Proteomes" id="UP000812961"/>
    </source>
</evidence>
<name>A0ABS7GC94_9BACT</name>
<keyword evidence="2" id="KW-1185">Reference proteome</keyword>
<gene>
    <name evidence="1" type="ORF">K1Y79_07340</name>
</gene>
<accession>A0ABS7GC94</accession>
<dbReference type="RefSeq" id="WP_220249344.1">
    <property type="nucleotide sequence ID" value="NZ_JAICCF010000001.1"/>
</dbReference>
<dbReference type="EMBL" id="JAICCF010000001">
    <property type="protein sequence ID" value="MBW8684148.1"/>
    <property type="molecule type" value="Genomic_DNA"/>
</dbReference>
<organism evidence="1 2">
    <name type="scientific">Chitinophaga rhizophila</name>
    <dbReference type="NCBI Taxonomy" id="2866212"/>
    <lineage>
        <taxon>Bacteria</taxon>
        <taxon>Pseudomonadati</taxon>
        <taxon>Bacteroidota</taxon>
        <taxon>Chitinophagia</taxon>
        <taxon>Chitinophagales</taxon>
        <taxon>Chitinophagaceae</taxon>
        <taxon>Chitinophaga</taxon>
    </lineage>
</organism>
<protein>
    <submittedName>
        <fullName evidence="1">Uncharacterized protein</fullName>
    </submittedName>
</protein>
<proteinExistence type="predicted"/>